<organism evidence="1 2">
    <name type="scientific">Hyalomma asiaticum</name>
    <name type="common">Tick</name>
    <dbReference type="NCBI Taxonomy" id="266040"/>
    <lineage>
        <taxon>Eukaryota</taxon>
        <taxon>Metazoa</taxon>
        <taxon>Ecdysozoa</taxon>
        <taxon>Arthropoda</taxon>
        <taxon>Chelicerata</taxon>
        <taxon>Arachnida</taxon>
        <taxon>Acari</taxon>
        <taxon>Parasitiformes</taxon>
        <taxon>Ixodida</taxon>
        <taxon>Ixodoidea</taxon>
        <taxon>Ixodidae</taxon>
        <taxon>Hyalomminae</taxon>
        <taxon>Hyalomma</taxon>
    </lineage>
</organism>
<sequence>MLGKDIRIRLDEMAFVALHKLMIHHDAAEKDVSEQIKVLKERDKFFSENAFAAGTGEPTGETRPGEPQRPVGLYKRAPPELNLA</sequence>
<gene>
    <name evidence="1" type="ORF">HPB50_016749</name>
</gene>
<comment type="caution">
    <text evidence="1">The sequence shown here is derived from an EMBL/GenBank/DDBJ whole genome shotgun (WGS) entry which is preliminary data.</text>
</comment>
<accession>A0ACB7T1J5</accession>
<dbReference type="Proteomes" id="UP000821845">
    <property type="component" value="Chromosome 2"/>
</dbReference>
<evidence type="ECO:0000313" key="2">
    <source>
        <dbReference type="Proteomes" id="UP000821845"/>
    </source>
</evidence>
<dbReference type="EMBL" id="CM023482">
    <property type="protein sequence ID" value="KAH6939277.1"/>
    <property type="molecule type" value="Genomic_DNA"/>
</dbReference>
<protein>
    <submittedName>
        <fullName evidence="1">Uncharacterized protein</fullName>
    </submittedName>
</protein>
<evidence type="ECO:0000313" key="1">
    <source>
        <dbReference type="EMBL" id="KAH6939277.1"/>
    </source>
</evidence>
<name>A0ACB7T1J5_HYAAI</name>
<reference evidence="1" key="1">
    <citation type="submission" date="2020-05" db="EMBL/GenBank/DDBJ databases">
        <title>Large-scale comparative analyses of tick genomes elucidate their genetic diversity and vector capacities.</title>
        <authorList>
            <person name="Jia N."/>
            <person name="Wang J."/>
            <person name="Shi W."/>
            <person name="Du L."/>
            <person name="Sun Y."/>
            <person name="Zhan W."/>
            <person name="Jiang J."/>
            <person name="Wang Q."/>
            <person name="Zhang B."/>
            <person name="Ji P."/>
            <person name="Sakyi L.B."/>
            <person name="Cui X."/>
            <person name="Yuan T."/>
            <person name="Jiang B."/>
            <person name="Yang W."/>
            <person name="Lam T.T.-Y."/>
            <person name="Chang Q."/>
            <person name="Ding S."/>
            <person name="Wang X."/>
            <person name="Zhu J."/>
            <person name="Ruan X."/>
            <person name="Zhao L."/>
            <person name="Wei J."/>
            <person name="Que T."/>
            <person name="Du C."/>
            <person name="Cheng J."/>
            <person name="Dai P."/>
            <person name="Han X."/>
            <person name="Huang E."/>
            <person name="Gao Y."/>
            <person name="Liu J."/>
            <person name="Shao H."/>
            <person name="Ye R."/>
            <person name="Li L."/>
            <person name="Wei W."/>
            <person name="Wang X."/>
            <person name="Wang C."/>
            <person name="Yang T."/>
            <person name="Huo Q."/>
            <person name="Li W."/>
            <person name="Guo W."/>
            <person name="Chen H."/>
            <person name="Zhou L."/>
            <person name="Ni X."/>
            <person name="Tian J."/>
            <person name="Zhou Y."/>
            <person name="Sheng Y."/>
            <person name="Liu T."/>
            <person name="Pan Y."/>
            <person name="Xia L."/>
            <person name="Li J."/>
            <person name="Zhao F."/>
            <person name="Cao W."/>
        </authorList>
    </citation>
    <scope>NUCLEOTIDE SEQUENCE</scope>
    <source>
        <strain evidence="1">Hyas-2018</strain>
    </source>
</reference>
<keyword evidence="2" id="KW-1185">Reference proteome</keyword>
<proteinExistence type="predicted"/>